<dbReference type="EMBL" id="DSMG01000099">
    <property type="protein sequence ID" value="HDX31786.1"/>
    <property type="molecule type" value="Genomic_DNA"/>
</dbReference>
<dbReference type="PANTHER" id="PTHR33908:SF11">
    <property type="entry name" value="MEMBRANE PROTEIN"/>
    <property type="match status" value="1"/>
</dbReference>
<evidence type="ECO:0000256" key="2">
    <source>
        <dbReference type="ARBA" id="ARBA00022475"/>
    </source>
</evidence>
<dbReference type="AlphaFoldDB" id="A0A7C1JKE9"/>
<name>A0A7C1JKE9_9CHLR</name>
<evidence type="ECO:0000256" key="5">
    <source>
        <dbReference type="ARBA" id="ARBA00022692"/>
    </source>
</evidence>
<evidence type="ECO:0000256" key="8">
    <source>
        <dbReference type="SAM" id="MobiDB-lite"/>
    </source>
</evidence>
<feature type="compositionally biased region" description="Polar residues" evidence="8">
    <location>
        <begin position="1"/>
        <end position="13"/>
    </location>
</feature>
<evidence type="ECO:0000256" key="7">
    <source>
        <dbReference type="ARBA" id="ARBA00023136"/>
    </source>
</evidence>
<feature type="transmembrane region" description="Helical" evidence="9">
    <location>
        <begin position="30"/>
        <end position="50"/>
    </location>
</feature>
<feature type="transmembrane region" description="Helical" evidence="9">
    <location>
        <begin position="358"/>
        <end position="378"/>
    </location>
</feature>
<sequence>MKTSPLVSPQERTPNIDDPKRADRRVVRRGLWASLAMVSLLLALGFWLRWQHVQHVSLHVDEFTTLWAARRTLELGAPIMPSGVLYTRGLLATYVTAFAGALAGLDYVTGRLPALFFNLATVAAIFAIGRREWNGRVGWLAALGLTLLPEAIIWGGRARFYAPLQFFALLTVWAAFWAVKASSTEREANRGILKRHLLFALFFLLALFSQEQTVLLYPPLVLGMALWRGCRWLLRCDVWPAHALILAGMAVRYVIEIVGQPGFFETIQAERPYVTPRFDVATAWPAYAPLLVAPERLPWTLTALLAVSAALVALVQHRLRVVPVKPFHQATLFFAWPFLFVLLFILTLVGGQWREARYLFLVQPLWLLTGAAGAVWLIEVLLTPERWRWMATLVLSLAVVWTGWQPALAATARQVEGYDRVFEYVARHLQPGDVVMTPQPPACALVLGQPCDYYAVQRIYEEFVITRNGVTVDRWSGAQLLNRTDQLESALRSASRVWLVTDAFRLATRYESDFQRMVIEQFDMAFQERGVMALLAEGWREQPTYSIRRTFDPPLAFGRLELLEWRATTPAAGQPLHVELTWRAAASIDRQLNTSVRLVSEEGAVLTQQDGPPARGVIPTMLFFEAPLPDLKLLATPAELQPGRYHLAAVVYDPDTGTVEAGPLLIGELELE</sequence>
<evidence type="ECO:0000256" key="4">
    <source>
        <dbReference type="ARBA" id="ARBA00022679"/>
    </source>
</evidence>
<reference evidence="10" key="1">
    <citation type="journal article" date="2020" name="mSystems">
        <title>Genome- and Community-Level Interaction Insights into Carbon Utilization and Element Cycling Functions of Hydrothermarchaeota in Hydrothermal Sediment.</title>
        <authorList>
            <person name="Zhou Z."/>
            <person name="Liu Y."/>
            <person name="Xu W."/>
            <person name="Pan J."/>
            <person name="Luo Z.H."/>
            <person name="Li M."/>
        </authorList>
    </citation>
    <scope>NUCLEOTIDE SEQUENCE [LARGE SCALE GENOMIC DNA]</scope>
    <source>
        <strain evidence="10">SpSt-289</strain>
    </source>
</reference>
<feature type="transmembrane region" description="Helical" evidence="9">
    <location>
        <begin position="297"/>
        <end position="315"/>
    </location>
</feature>
<feature type="transmembrane region" description="Helical" evidence="9">
    <location>
        <begin position="112"/>
        <end position="130"/>
    </location>
</feature>
<dbReference type="InterPro" id="IPR050297">
    <property type="entry name" value="LipidA_mod_glycosyltrf_83"/>
</dbReference>
<keyword evidence="2" id="KW-1003">Cell membrane</keyword>
<gene>
    <name evidence="10" type="ORF">ENQ20_09885</name>
</gene>
<feature type="transmembrane region" description="Helical" evidence="9">
    <location>
        <begin position="327"/>
        <end position="346"/>
    </location>
</feature>
<evidence type="ECO:0000256" key="6">
    <source>
        <dbReference type="ARBA" id="ARBA00022989"/>
    </source>
</evidence>
<organism evidence="10">
    <name type="scientific">Caldilinea aerophila</name>
    <dbReference type="NCBI Taxonomy" id="133453"/>
    <lineage>
        <taxon>Bacteria</taxon>
        <taxon>Bacillati</taxon>
        <taxon>Chloroflexota</taxon>
        <taxon>Caldilineae</taxon>
        <taxon>Caldilineales</taxon>
        <taxon>Caldilineaceae</taxon>
        <taxon>Caldilinea</taxon>
    </lineage>
</organism>
<comment type="caution">
    <text evidence="10">The sequence shown here is derived from an EMBL/GenBank/DDBJ whole genome shotgun (WGS) entry which is preliminary data.</text>
</comment>
<feature type="transmembrane region" description="Helical" evidence="9">
    <location>
        <begin position="136"/>
        <end position="153"/>
    </location>
</feature>
<evidence type="ECO:0000313" key="10">
    <source>
        <dbReference type="EMBL" id="HDX31786.1"/>
    </source>
</evidence>
<accession>A0A7C1JKE9</accession>
<protein>
    <submittedName>
        <fullName evidence="10">Uncharacterized protein</fullName>
    </submittedName>
</protein>
<keyword evidence="7 9" id="KW-0472">Membrane</keyword>
<dbReference type="PANTHER" id="PTHR33908">
    <property type="entry name" value="MANNOSYLTRANSFERASE YKCB-RELATED"/>
    <property type="match status" value="1"/>
</dbReference>
<keyword evidence="6 9" id="KW-1133">Transmembrane helix</keyword>
<feature type="region of interest" description="Disordered" evidence="8">
    <location>
        <begin position="1"/>
        <end position="20"/>
    </location>
</feature>
<dbReference type="GO" id="GO:0016763">
    <property type="term" value="F:pentosyltransferase activity"/>
    <property type="evidence" value="ECO:0007669"/>
    <property type="project" value="TreeGrafter"/>
</dbReference>
<feature type="transmembrane region" description="Helical" evidence="9">
    <location>
        <begin position="160"/>
        <end position="179"/>
    </location>
</feature>
<keyword evidence="4" id="KW-0808">Transferase</keyword>
<feature type="transmembrane region" description="Helical" evidence="9">
    <location>
        <begin position="199"/>
        <end position="226"/>
    </location>
</feature>
<keyword evidence="3" id="KW-0328">Glycosyltransferase</keyword>
<keyword evidence="5 9" id="KW-0812">Transmembrane</keyword>
<dbReference type="GO" id="GO:0009103">
    <property type="term" value="P:lipopolysaccharide biosynthetic process"/>
    <property type="evidence" value="ECO:0007669"/>
    <property type="project" value="UniProtKB-ARBA"/>
</dbReference>
<comment type="subcellular location">
    <subcellularLocation>
        <location evidence="1">Cell membrane</location>
        <topology evidence="1">Multi-pass membrane protein</topology>
    </subcellularLocation>
</comment>
<evidence type="ECO:0000256" key="3">
    <source>
        <dbReference type="ARBA" id="ARBA00022676"/>
    </source>
</evidence>
<proteinExistence type="predicted"/>
<evidence type="ECO:0000256" key="1">
    <source>
        <dbReference type="ARBA" id="ARBA00004651"/>
    </source>
</evidence>
<evidence type="ECO:0000256" key="9">
    <source>
        <dbReference type="SAM" id="Phobius"/>
    </source>
</evidence>
<feature type="transmembrane region" description="Helical" evidence="9">
    <location>
        <begin position="387"/>
        <end position="404"/>
    </location>
</feature>
<dbReference type="GO" id="GO:0005886">
    <property type="term" value="C:plasma membrane"/>
    <property type="evidence" value="ECO:0007669"/>
    <property type="project" value="UniProtKB-SubCell"/>
</dbReference>